<name>A0A644XZS0_9ZZZZ</name>
<protein>
    <submittedName>
        <fullName evidence="1">Uncharacterized protein</fullName>
    </submittedName>
</protein>
<dbReference type="AlphaFoldDB" id="A0A644XZS0"/>
<proteinExistence type="predicted"/>
<reference evidence="1" key="1">
    <citation type="submission" date="2019-08" db="EMBL/GenBank/DDBJ databases">
        <authorList>
            <person name="Kucharzyk K."/>
            <person name="Murdoch R.W."/>
            <person name="Higgins S."/>
            <person name="Loffler F."/>
        </authorList>
    </citation>
    <scope>NUCLEOTIDE SEQUENCE</scope>
</reference>
<dbReference type="EMBL" id="VSSQ01003189">
    <property type="protein sequence ID" value="MPM19494.1"/>
    <property type="molecule type" value="Genomic_DNA"/>
</dbReference>
<organism evidence="1">
    <name type="scientific">bioreactor metagenome</name>
    <dbReference type="NCBI Taxonomy" id="1076179"/>
    <lineage>
        <taxon>unclassified sequences</taxon>
        <taxon>metagenomes</taxon>
        <taxon>ecological metagenomes</taxon>
    </lineage>
</organism>
<sequence length="195" mass="21128">MVEDLVVAHAVAAAALLEQVGRIGHAFHAARDHHLAAARDQLVVREDGGFHACAAHLGERHRAGALRQTTLEARLARGCLTLACHQAVAEQHFLDQLRLDACALDSRLDGRAAQIVGGQIRKVALECAHRCARCADDDDRIVVLLAHVDLLESNGLMECGKLMRREECGDGCESYCAASCSRSLAMRECSRRSLS</sequence>
<accession>A0A644XZS0</accession>
<gene>
    <name evidence="1" type="ORF">SDC9_65920</name>
</gene>
<comment type="caution">
    <text evidence="1">The sequence shown here is derived from an EMBL/GenBank/DDBJ whole genome shotgun (WGS) entry which is preliminary data.</text>
</comment>
<evidence type="ECO:0000313" key="1">
    <source>
        <dbReference type="EMBL" id="MPM19494.1"/>
    </source>
</evidence>